<reference evidence="2" key="1">
    <citation type="submission" date="2014-03" db="EMBL/GenBank/DDBJ databases">
        <authorList>
            <person name="Aksoy S."/>
            <person name="Warren W."/>
            <person name="Wilson R.K."/>
        </authorList>
    </citation>
    <scope>NUCLEOTIDE SEQUENCE [LARGE SCALE GENOMIC DNA]</scope>
    <source>
        <strain evidence="2">IAEA</strain>
    </source>
</reference>
<dbReference type="EnsemblMetazoa" id="GPAI009011-RA">
    <property type="protein sequence ID" value="GPAI009011-PA"/>
    <property type="gene ID" value="GPAI009011"/>
</dbReference>
<protein>
    <submittedName>
        <fullName evidence="1">Uncharacterized protein</fullName>
    </submittedName>
</protein>
<organism evidence="1 2">
    <name type="scientific">Glossina pallidipes</name>
    <name type="common">Tsetse fly</name>
    <dbReference type="NCBI Taxonomy" id="7398"/>
    <lineage>
        <taxon>Eukaryota</taxon>
        <taxon>Metazoa</taxon>
        <taxon>Ecdysozoa</taxon>
        <taxon>Arthropoda</taxon>
        <taxon>Hexapoda</taxon>
        <taxon>Insecta</taxon>
        <taxon>Pterygota</taxon>
        <taxon>Neoptera</taxon>
        <taxon>Endopterygota</taxon>
        <taxon>Diptera</taxon>
        <taxon>Brachycera</taxon>
        <taxon>Muscomorpha</taxon>
        <taxon>Hippoboscoidea</taxon>
        <taxon>Glossinidae</taxon>
        <taxon>Glossina</taxon>
    </lineage>
</organism>
<dbReference type="AlphaFoldDB" id="A0A1A9ZAU3"/>
<name>A0A1A9ZAU3_GLOPL</name>
<evidence type="ECO:0000313" key="2">
    <source>
        <dbReference type="Proteomes" id="UP000092445"/>
    </source>
</evidence>
<dbReference type="Proteomes" id="UP000092445">
    <property type="component" value="Unassembled WGS sequence"/>
</dbReference>
<keyword evidence="2" id="KW-1185">Reference proteome</keyword>
<proteinExistence type="predicted"/>
<evidence type="ECO:0000313" key="1">
    <source>
        <dbReference type="EnsemblMetazoa" id="GPAI009011-PA"/>
    </source>
</evidence>
<dbReference type="VEuPathDB" id="VectorBase:GPAI009011"/>
<reference evidence="1" key="2">
    <citation type="submission" date="2020-05" db="UniProtKB">
        <authorList>
            <consortium name="EnsemblMetazoa"/>
        </authorList>
    </citation>
    <scope>IDENTIFICATION</scope>
    <source>
        <strain evidence="1">IAEA</strain>
    </source>
</reference>
<accession>A0A1A9ZAU3</accession>
<sequence>MLIGLIAVSNQCHVEYFIPFKALLSLLCRDVQESAEKRAKTIEVGVTSWRNLDENFEIWWNS</sequence>